<evidence type="ECO:0000313" key="1">
    <source>
        <dbReference type="EMBL" id="WXB98204.1"/>
    </source>
</evidence>
<dbReference type="RefSeq" id="WP_035409219.1">
    <property type="nucleotide sequence ID" value="NZ_CP147407.1"/>
</dbReference>
<reference evidence="1 2" key="1">
    <citation type="submission" date="2024-02" db="EMBL/GenBank/DDBJ databases">
        <title>Seven novel Bacillus-like species.</title>
        <authorList>
            <person name="Liu G."/>
        </authorList>
    </citation>
    <scope>NUCLEOTIDE SEQUENCE [LARGE SCALE GENOMIC DNA]</scope>
    <source>
        <strain evidence="1 2">FJAT-52054</strain>
    </source>
</reference>
<gene>
    <name evidence="1" type="ORF">WCV65_06925</name>
</gene>
<proteinExistence type="predicted"/>
<dbReference type="Proteomes" id="UP001377337">
    <property type="component" value="Chromosome"/>
</dbReference>
<dbReference type="EMBL" id="CP147407">
    <property type="protein sequence ID" value="WXB98204.1"/>
    <property type="molecule type" value="Genomic_DNA"/>
</dbReference>
<sequence length="70" mass="8064">MGKKLSKEFETFIGDRMKSHDGVMKKSDGWLKGKEKDLNKMERAADGFDAKMEKLAGDIEKWISSRNQKK</sequence>
<protein>
    <recommendedName>
        <fullName evidence="3">CsbD family protein</fullName>
    </recommendedName>
</protein>
<evidence type="ECO:0008006" key="3">
    <source>
        <dbReference type="Google" id="ProtNLM"/>
    </source>
</evidence>
<accession>A0ABZ2NLE2</accession>
<keyword evidence="2" id="KW-1185">Reference proteome</keyword>
<organism evidence="1 2">
    <name type="scientific">Metabacillus sediminis</name>
    <dbReference type="NCBI Taxonomy" id="3117746"/>
    <lineage>
        <taxon>Bacteria</taxon>
        <taxon>Bacillati</taxon>
        <taxon>Bacillota</taxon>
        <taxon>Bacilli</taxon>
        <taxon>Bacillales</taxon>
        <taxon>Bacillaceae</taxon>
        <taxon>Metabacillus</taxon>
    </lineage>
</organism>
<evidence type="ECO:0000313" key="2">
    <source>
        <dbReference type="Proteomes" id="UP001377337"/>
    </source>
</evidence>
<name>A0ABZ2NLE2_9BACI</name>